<feature type="transmembrane region" description="Helical" evidence="5">
    <location>
        <begin position="7"/>
        <end position="22"/>
    </location>
</feature>
<keyword evidence="8" id="KW-1185">Reference proteome</keyword>
<evidence type="ECO:0000259" key="6">
    <source>
        <dbReference type="Pfam" id="PF04932"/>
    </source>
</evidence>
<feature type="transmembrane region" description="Helical" evidence="5">
    <location>
        <begin position="154"/>
        <end position="175"/>
    </location>
</feature>
<feature type="transmembrane region" description="Helical" evidence="5">
    <location>
        <begin position="128"/>
        <end position="148"/>
    </location>
</feature>
<dbReference type="AlphaFoldDB" id="A0A9W5W828"/>
<dbReference type="Pfam" id="PF04932">
    <property type="entry name" value="Wzy_C"/>
    <property type="match status" value="1"/>
</dbReference>
<sequence length="467" mass="51754">MALKIKYLLIPIALGIGILPIIDLKFALIFLCIVVGFYGVIVWKKIVQSRVNLKYSSLTDYTPIEKEVIAAYSVSRFIYYTGMFFIGQQAFRLPFSFTLSDYLFLASFTFMAFIFLNARDKLPNYPKGIIIGLFLFLVGAFISSYTASSPLASVATFIRVPYIILVWFGLGTIILKNEKHVRTAVWMWVLSIAVNGLVAILSTKFSIPYTSSTWGRQAAFADHVNDLGGSSAIAWVPALYLATQYKWKGIKKVLSFLPLILVGMGAVLSGTVSGFIVIFAGTLVWLFVVGLNKRLLLITAIGAIGLALLIGYQVQNGLPTPFERLELTTSSSNQDSSFQSRVQTYQEAWQYIQNQPFIGVGFDAASKTTESGFEPHNILVGVFFKGGIIALIGIIIIIVSFFLIGVSLLRSSADKKSYLLNLSLFVSYLSSVLFSMTSPALYQRYIWVPTALLVALYLQQKLKQRSS</sequence>
<dbReference type="InterPro" id="IPR007016">
    <property type="entry name" value="O-antigen_ligase-rel_domated"/>
</dbReference>
<feature type="transmembrane region" description="Helical" evidence="5">
    <location>
        <begin position="442"/>
        <end position="458"/>
    </location>
</feature>
<evidence type="ECO:0000256" key="1">
    <source>
        <dbReference type="ARBA" id="ARBA00004141"/>
    </source>
</evidence>
<proteinExistence type="predicted"/>
<protein>
    <recommendedName>
        <fullName evidence="6">O-antigen ligase-related domain-containing protein</fullName>
    </recommendedName>
</protein>
<evidence type="ECO:0000256" key="2">
    <source>
        <dbReference type="ARBA" id="ARBA00022692"/>
    </source>
</evidence>
<dbReference type="PANTHER" id="PTHR37422">
    <property type="entry name" value="TEICHURONIC ACID BIOSYNTHESIS PROTEIN TUAE"/>
    <property type="match status" value="1"/>
</dbReference>
<evidence type="ECO:0000313" key="7">
    <source>
        <dbReference type="EMBL" id="EXX91455.1"/>
    </source>
</evidence>
<feature type="transmembrane region" description="Helical" evidence="5">
    <location>
        <begin position="418"/>
        <end position="436"/>
    </location>
</feature>
<evidence type="ECO:0000313" key="8">
    <source>
        <dbReference type="Proteomes" id="UP000053750"/>
    </source>
</evidence>
<dbReference type="PANTHER" id="PTHR37422:SF13">
    <property type="entry name" value="LIPOPOLYSACCHARIDE BIOSYNTHESIS PROTEIN PA4999-RELATED"/>
    <property type="match status" value="1"/>
</dbReference>
<dbReference type="OrthoDB" id="5115920at2"/>
<reference evidence="7 8" key="1">
    <citation type="submission" date="2014-02" db="EMBL/GenBank/DDBJ databases">
        <title>Genome sequence of Paenibacillus darwinianus reveals adaptive mechanisms for survival in Antarctic soils.</title>
        <authorList>
            <person name="Dsouza M."/>
            <person name="Taylor M.W."/>
            <person name="Turner S.J."/>
            <person name="Aislabie J."/>
        </authorList>
    </citation>
    <scope>NUCLEOTIDE SEQUENCE [LARGE SCALE GENOMIC DNA]</scope>
    <source>
        <strain evidence="7 8">CE1</strain>
    </source>
</reference>
<feature type="transmembrane region" description="Helical" evidence="5">
    <location>
        <begin position="68"/>
        <end position="87"/>
    </location>
</feature>
<dbReference type="GO" id="GO:0016020">
    <property type="term" value="C:membrane"/>
    <property type="evidence" value="ECO:0007669"/>
    <property type="project" value="UniProtKB-SubCell"/>
</dbReference>
<dbReference type="Proteomes" id="UP000053750">
    <property type="component" value="Unassembled WGS sequence"/>
</dbReference>
<accession>A0A9W5W828</accession>
<dbReference type="EMBL" id="JFHU01000031">
    <property type="protein sequence ID" value="EXX91455.1"/>
    <property type="molecule type" value="Genomic_DNA"/>
</dbReference>
<evidence type="ECO:0000256" key="4">
    <source>
        <dbReference type="ARBA" id="ARBA00023136"/>
    </source>
</evidence>
<feature type="transmembrane region" description="Helical" evidence="5">
    <location>
        <begin position="378"/>
        <end position="406"/>
    </location>
</feature>
<dbReference type="InterPro" id="IPR051533">
    <property type="entry name" value="WaaL-like"/>
</dbReference>
<feature type="transmembrane region" description="Helical" evidence="5">
    <location>
        <begin position="187"/>
        <end position="207"/>
    </location>
</feature>
<feature type="transmembrane region" description="Helical" evidence="5">
    <location>
        <begin position="93"/>
        <end position="116"/>
    </location>
</feature>
<keyword evidence="3 5" id="KW-1133">Transmembrane helix</keyword>
<feature type="domain" description="O-antigen ligase-related" evidence="6">
    <location>
        <begin position="259"/>
        <end position="394"/>
    </location>
</feature>
<name>A0A9W5W828_9BACL</name>
<dbReference type="RefSeq" id="WP_036716286.1">
    <property type="nucleotide sequence ID" value="NZ_KK082268.1"/>
</dbReference>
<evidence type="ECO:0000256" key="3">
    <source>
        <dbReference type="ARBA" id="ARBA00022989"/>
    </source>
</evidence>
<evidence type="ECO:0000256" key="5">
    <source>
        <dbReference type="SAM" id="Phobius"/>
    </source>
</evidence>
<feature type="transmembrane region" description="Helical" evidence="5">
    <location>
        <begin position="28"/>
        <end position="47"/>
    </location>
</feature>
<comment type="subcellular location">
    <subcellularLocation>
        <location evidence="1">Membrane</location>
        <topology evidence="1">Multi-pass membrane protein</topology>
    </subcellularLocation>
</comment>
<gene>
    <name evidence="7" type="ORF">BG53_11520</name>
</gene>
<feature type="transmembrane region" description="Helical" evidence="5">
    <location>
        <begin position="295"/>
        <end position="314"/>
    </location>
</feature>
<comment type="caution">
    <text evidence="7">The sequence shown here is derived from an EMBL/GenBank/DDBJ whole genome shotgun (WGS) entry which is preliminary data.</text>
</comment>
<keyword evidence="2 5" id="KW-0812">Transmembrane</keyword>
<feature type="transmembrane region" description="Helical" evidence="5">
    <location>
        <begin position="256"/>
        <end position="288"/>
    </location>
</feature>
<keyword evidence="4 5" id="KW-0472">Membrane</keyword>
<organism evidence="7 8">
    <name type="scientific">Paenibacillus darwinianus</name>
    <dbReference type="NCBI Taxonomy" id="1380763"/>
    <lineage>
        <taxon>Bacteria</taxon>
        <taxon>Bacillati</taxon>
        <taxon>Bacillota</taxon>
        <taxon>Bacilli</taxon>
        <taxon>Bacillales</taxon>
        <taxon>Paenibacillaceae</taxon>
        <taxon>Paenibacillus</taxon>
    </lineage>
</organism>